<dbReference type="InterPro" id="IPR003737">
    <property type="entry name" value="GlcNAc_PI_deacetylase-related"/>
</dbReference>
<evidence type="ECO:0000256" key="3">
    <source>
        <dbReference type="SAM" id="MobiDB-lite"/>
    </source>
</evidence>
<gene>
    <name evidence="2" type="primary">mca</name>
    <name evidence="4" type="ordered locus">FRAAL6212</name>
</gene>
<proteinExistence type="inferred from homology"/>
<dbReference type="GO" id="GO:0016811">
    <property type="term" value="F:hydrolase activity, acting on carbon-nitrogen (but not peptide) bonds, in linear amides"/>
    <property type="evidence" value="ECO:0007669"/>
    <property type="project" value="TreeGrafter"/>
</dbReference>
<dbReference type="InterPro" id="IPR017811">
    <property type="entry name" value="Mca"/>
</dbReference>
<dbReference type="KEGG" id="fal:FRAAL6212"/>
<accession>Q0RCI9</accession>
<dbReference type="InterPro" id="IPR024078">
    <property type="entry name" value="LmbE-like_dom_sf"/>
</dbReference>
<feature type="binding site" evidence="2">
    <location>
        <position position="121"/>
    </location>
    <ligand>
        <name>Zn(2+)</name>
        <dbReference type="ChEBI" id="CHEBI:29105"/>
    </ligand>
</feature>
<evidence type="ECO:0000256" key="1">
    <source>
        <dbReference type="ARBA" id="ARBA00022833"/>
    </source>
</evidence>
<dbReference type="EC" id="3.5.1.115" evidence="2"/>
<name>Q0RCI9_FRAAA</name>
<evidence type="ECO:0000313" key="4">
    <source>
        <dbReference type="EMBL" id="CAJ64835.1"/>
    </source>
</evidence>
<dbReference type="eggNOG" id="COG2120">
    <property type="taxonomic scope" value="Bacteria"/>
</dbReference>
<evidence type="ECO:0000256" key="2">
    <source>
        <dbReference type="HAMAP-Rule" id="MF_01482"/>
    </source>
</evidence>
<dbReference type="HOGENOM" id="CLU_049311_2_2_11"/>
<comment type="function">
    <text evidence="2">A mycothiol (MSH, N-acetylcysteinyl-glucosaminyl-inositol) S-conjugate amidase, it recycles conjugated MSH to the N-acetyl cysteine conjugate (AcCys S-conjugate, a mercapturic acid) and the MSH precursor. Involved in MSH-dependent detoxification of a number of alkylating agents and antibiotics.</text>
</comment>
<dbReference type="GO" id="GO:0010126">
    <property type="term" value="P:mycothiol metabolic process"/>
    <property type="evidence" value="ECO:0007669"/>
    <property type="project" value="UniProtKB-UniRule"/>
</dbReference>
<keyword evidence="5" id="KW-1185">Reference proteome</keyword>
<dbReference type="EMBL" id="CT573213">
    <property type="protein sequence ID" value="CAJ64835.1"/>
    <property type="molecule type" value="Genomic_DNA"/>
</dbReference>
<reference evidence="4 5" key="1">
    <citation type="journal article" date="2007" name="Genome Res.">
        <title>Genome characteristics of facultatively symbiotic Frankia sp. strains reflect host range and host plant biogeography.</title>
        <authorList>
            <person name="Normand P."/>
            <person name="Lapierre P."/>
            <person name="Tisa L.S."/>
            <person name="Gogarten J.P."/>
            <person name="Alloisio N."/>
            <person name="Bagnarol E."/>
            <person name="Bassi C.A."/>
            <person name="Berry A.M."/>
            <person name="Bickhart D.M."/>
            <person name="Choisne N."/>
            <person name="Couloux A."/>
            <person name="Cournoyer B."/>
            <person name="Cruveiller S."/>
            <person name="Daubin V."/>
            <person name="Demange N."/>
            <person name="Francino M.P."/>
            <person name="Goltsman E."/>
            <person name="Huang Y."/>
            <person name="Kopp O.R."/>
            <person name="Labarre L."/>
            <person name="Lapidus A."/>
            <person name="Lavire C."/>
            <person name="Marechal J."/>
            <person name="Martinez M."/>
            <person name="Mastronunzio J.E."/>
            <person name="Mullin B.C."/>
            <person name="Niemann J."/>
            <person name="Pujic P."/>
            <person name="Rawnsley T."/>
            <person name="Rouy Z."/>
            <person name="Schenowitz C."/>
            <person name="Sellstedt A."/>
            <person name="Tavares F."/>
            <person name="Tomkins J.P."/>
            <person name="Vallenet D."/>
            <person name="Valverde C."/>
            <person name="Wall L.G."/>
            <person name="Wang Y."/>
            <person name="Medigue C."/>
            <person name="Benson D.R."/>
        </authorList>
    </citation>
    <scope>NUCLEOTIDE SEQUENCE [LARGE SCALE GENOMIC DNA]</scope>
    <source>
        <strain evidence="5">DSM 45986 / CECT 9034 / ACN14a</strain>
    </source>
</reference>
<feature type="binding site" evidence="2">
    <location>
        <position position="251"/>
    </location>
    <ligand>
        <name>Zn(2+)</name>
        <dbReference type="ChEBI" id="CHEBI:29105"/>
    </ligand>
</feature>
<dbReference type="AlphaFoldDB" id="Q0RCI9"/>
<feature type="region of interest" description="Disordered" evidence="3">
    <location>
        <begin position="15"/>
        <end position="51"/>
    </location>
</feature>
<dbReference type="Proteomes" id="UP000000657">
    <property type="component" value="Chromosome"/>
</dbReference>
<dbReference type="GO" id="GO:0010127">
    <property type="term" value="P:mycothiol-dependent detoxification"/>
    <property type="evidence" value="ECO:0007669"/>
    <property type="project" value="UniProtKB-UniRule"/>
</dbReference>
<organism evidence="4 5">
    <name type="scientific">Frankia alni (strain DSM 45986 / CECT 9034 / ACN14a)</name>
    <dbReference type="NCBI Taxonomy" id="326424"/>
    <lineage>
        <taxon>Bacteria</taxon>
        <taxon>Bacillati</taxon>
        <taxon>Actinomycetota</taxon>
        <taxon>Actinomycetes</taxon>
        <taxon>Frankiales</taxon>
        <taxon>Frankiaceae</taxon>
        <taxon>Frankia</taxon>
    </lineage>
</organism>
<dbReference type="SUPFAM" id="SSF102588">
    <property type="entry name" value="LmbE-like"/>
    <property type="match status" value="1"/>
</dbReference>
<comment type="subunit">
    <text evidence="2">Monomer.</text>
</comment>
<protein>
    <recommendedName>
        <fullName evidence="2">Mycothiol S-conjugate amidase</fullName>
        <ecNumber evidence="2">3.5.1.115</ecNumber>
    </recommendedName>
</protein>
<comment type="cofactor">
    <cofactor evidence="2">
        <name>Zn(2+)</name>
        <dbReference type="ChEBI" id="CHEBI:29105"/>
    </cofactor>
    <text evidence="2">Binds 1 zinc ion per subunit.</text>
</comment>
<dbReference type="Pfam" id="PF02585">
    <property type="entry name" value="PIG-L"/>
    <property type="match status" value="1"/>
</dbReference>
<dbReference type="GO" id="GO:0008270">
    <property type="term" value="F:zinc ion binding"/>
    <property type="evidence" value="ECO:0007669"/>
    <property type="project" value="UniProtKB-UniRule"/>
</dbReference>
<feature type="compositionally biased region" description="Basic residues" evidence="3">
    <location>
        <begin position="79"/>
        <end position="88"/>
    </location>
</feature>
<dbReference type="PANTHER" id="PTHR12993">
    <property type="entry name" value="N-ACETYLGLUCOSAMINYL-PHOSPHATIDYLINOSITOL DE-N-ACETYLASE-RELATED"/>
    <property type="match status" value="1"/>
</dbReference>
<sequence>MIRQSVVWTKTARLAEREHGERVPGSIGPPGAGPTPMSVRRPATSHPSPHARTVHCATALGDFSRSNVEAGSMVPHSGVARRSRHGHPGRWPWSGPAVSDNGGMPSVDERHGLRLMAIHAHPDDESSKGAATMARYASEGVDVLVVTCTGGEEGSVLNPAMDQPGVAERITEIRREEMENARRILGVRQEWLGFVDSGLPEGDPLPPVPPGRFATTPLTAAARPLVRLIRTFRPQVITTYDESGGYPHPDHVMTHNISIEAFEAAGDPERYPEVGVDAGLAPWQPLKLYYHLTFHKERILALHEALLARGLESPYTERLDEWADRAADAGRLTTRVPCADWFATRDRALIAHATQVDPTGWWFRVPLDVQREVWPTEDYQLARSLIEVGTLPEDDLFNGV</sequence>
<dbReference type="HAMAP" id="MF_01482">
    <property type="entry name" value="Mca"/>
    <property type="match status" value="1"/>
</dbReference>
<dbReference type="STRING" id="326424.FRAAL6212"/>
<keyword evidence="1 2" id="KW-0862">Zinc</keyword>
<dbReference type="Gene3D" id="3.40.50.10320">
    <property type="entry name" value="LmbE-like"/>
    <property type="match status" value="1"/>
</dbReference>
<comment type="similarity">
    <text evidence="2">Belongs to the MshB deacetylase family. Mca subfamily.</text>
</comment>
<evidence type="ECO:0000313" key="5">
    <source>
        <dbReference type="Proteomes" id="UP000000657"/>
    </source>
</evidence>
<feature type="binding site" evidence="2">
    <location>
        <position position="124"/>
    </location>
    <ligand>
        <name>Zn(2+)</name>
        <dbReference type="ChEBI" id="CHEBI:29105"/>
    </ligand>
</feature>
<keyword evidence="2" id="KW-0479">Metal-binding</keyword>
<feature type="region of interest" description="Disordered" evidence="3">
    <location>
        <begin position="78"/>
        <end position="100"/>
    </location>
</feature>
<dbReference type="NCBIfam" id="TIGR03446">
    <property type="entry name" value="mycothiol_Mca"/>
    <property type="match status" value="1"/>
</dbReference>
<dbReference type="PANTHER" id="PTHR12993:SF11">
    <property type="entry name" value="N-ACETYLGLUCOSAMINYL-PHOSPHATIDYLINOSITOL DE-N-ACETYLASE"/>
    <property type="match status" value="1"/>
</dbReference>
<keyword evidence="2" id="KW-0378">Hydrolase</keyword>
<comment type="catalytic activity">
    <reaction evidence="2">
        <text>mycothiol S-conjugate + H2O = an N-acetyl-L-cysteine-S-conjugate + 1D-myo-inositol 2-amino-2-deoxy-alpha-D-glucopyranoside</text>
        <dbReference type="Rhea" id="RHEA:36543"/>
        <dbReference type="ChEBI" id="CHEBI:15377"/>
        <dbReference type="ChEBI" id="CHEBI:58718"/>
        <dbReference type="ChEBI" id="CHEBI:58886"/>
        <dbReference type="ChEBI" id="CHEBI:59633"/>
        <dbReference type="EC" id="3.5.1.115"/>
    </reaction>
</comment>